<evidence type="ECO:0000256" key="1">
    <source>
        <dbReference type="ARBA" id="ARBA00010164"/>
    </source>
</evidence>
<dbReference type="InterPro" id="IPR012893">
    <property type="entry name" value="HipA-like_C"/>
</dbReference>
<evidence type="ECO:0000313" key="5">
    <source>
        <dbReference type="EMBL" id="AND15531.1"/>
    </source>
</evidence>
<dbReference type="GO" id="GO:0004674">
    <property type="term" value="F:protein serine/threonine kinase activity"/>
    <property type="evidence" value="ECO:0007669"/>
    <property type="project" value="TreeGrafter"/>
</dbReference>
<name>A0A169BT49_9MICO</name>
<evidence type="ECO:0000259" key="4">
    <source>
        <dbReference type="Pfam" id="PF07804"/>
    </source>
</evidence>
<dbReference type="PANTHER" id="PTHR37419:SF8">
    <property type="entry name" value="TOXIN YJJJ"/>
    <property type="match status" value="1"/>
</dbReference>
<proteinExistence type="inferred from homology"/>
<evidence type="ECO:0000313" key="6">
    <source>
        <dbReference type="Proteomes" id="UP000077071"/>
    </source>
</evidence>
<organism evidence="5 6">
    <name type="scientific">Rathayibacter tritici</name>
    <dbReference type="NCBI Taxonomy" id="33888"/>
    <lineage>
        <taxon>Bacteria</taxon>
        <taxon>Bacillati</taxon>
        <taxon>Actinomycetota</taxon>
        <taxon>Actinomycetes</taxon>
        <taxon>Micrococcales</taxon>
        <taxon>Microbacteriaceae</taxon>
        <taxon>Rathayibacter</taxon>
    </lineage>
</organism>
<keyword evidence="2" id="KW-0808">Transferase</keyword>
<dbReference type="EMBL" id="CP015515">
    <property type="protein sequence ID" value="AND15531.1"/>
    <property type="molecule type" value="Genomic_DNA"/>
</dbReference>
<dbReference type="OrthoDB" id="3182374at2"/>
<keyword evidence="6" id="KW-1185">Reference proteome</keyword>
<comment type="similarity">
    <text evidence="1">Belongs to the HipA Ser/Thr kinase family.</text>
</comment>
<feature type="domain" description="HipA-like C-terminal" evidence="4">
    <location>
        <begin position="159"/>
        <end position="370"/>
    </location>
</feature>
<dbReference type="GO" id="GO:0005829">
    <property type="term" value="C:cytosol"/>
    <property type="evidence" value="ECO:0007669"/>
    <property type="project" value="TreeGrafter"/>
</dbReference>
<reference evidence="5 6" key="1">
    <citation type="submission" date="2016-05" db="EMBL/GenBank/DDBJ databases">
        <title>Complete genome sequence of Rathayibacter tritici NCPPB 1953.</title>
        <authorList>
            <person name="Park J."/>
            <person name="Lee H.-H."/>
            <person name="Lee S.-W."/>
            <person name="Seo Y.-S."/>
        </authorList>
    </citation>
    <scope>NUCLEOTIDE SEQUENCE [LARGE SCALE GENOMIC DNA]</scope>
    <source>
        <strain evidence="5 6">NCPPB 1953</strain>
    </source>
</reference>
<dbReference type="KEGG" id="rtn:A6122_0371"/>
<dbReference type="STRING" id="33888.A6122_0371"/>
<dbReference type="Pfam" id="PF07804">
    <property type="entry name" value="HipA_C"/>
    <property type="match status" value="1"/>
</dbReference>
<dbReference type="PANTHER" id="PTHR37419">
    <property type="entry name" value="SERINE/THREONINE-PROTEIN KINASE TOXIN HIPA"/>
    <property type="match status" value="1"/>
</dbReference>
<dbReference type="AlphaFoldDB" id="A0A169BT49"/>
<dbReference type="RefSeq" id="WP_068250943.1">
    <property type="nucleotide sequence ID" value="NZ_CP015515.1"/>
</dbReference>
<dbReference type="InterPro" id="IPR052028">
    <property type="entry name" value="HipA_Ser/Thr_kinase"/>
</dbReference>
<evidence type="ECO:0000256" key="2">
    <source>
        <dbReference type="ARBA" id="ARBA00022679"/>
    </source>
</evidence>
<protein>
    <recommendedName>
        <fullName evidence="4">HipA-like C-terminal domain-containing protein</fullName>
    </recommendedName>
</protein>
<dbReference type="PATRIC" id="fig|33888.3.peg.423"/>
<sequence length="429" mass="46334">MTSDRVYVWTWLPGAQTPVVAGALEQRGDRFPFVYASSYRARPDAISLYTPELPLRDGTIEPRDGLVLAGALRDGSPDGWGRTVIDERWGAGDRGLTELQYLIASGSSRFGALDFQESPTSYVPREDRSSLDELHEAADRLEAGLALSPALDAALLRGTSIGGARPKATLVDDAGVEHIAKFSSSSDRTFQVVNAEAAALALARRAGLDVAESRVVSSLGKDVLLVRRFDREGRRRRHVVSALTLSGESELTARYVTYPDVLDVLRRHGPAGVDPGPELFARIAFNMAISNSDDHPRNHAAFWDGRHLGLTPAYDLAPGNRSGETASQALAYGRFGERRANVAALLQTAPIYGLDLRKGRAVVERIVEAVLDGFDDAVDQARVPERDRSLLRGHLFLNPGVLHGLTGVVTGWTGGVGPSSVATRRADPR</sequence>
<evidence type="ECO:0000256" key="3">
    <source>
        <dbReference type="ARBA" id="ARBA00022777"/>
    </source>
</evidence>
<accession>A0A169BT49</accession>
<keyword evidence="3" id="KW-0418">Kinase</keyword>
<gene>
    <name evidence="5" type="ORF">A6122_0371</name>
</gene>
<dbReference type="Proteomes" id="UP000077071">
    <property type="component" value="Chromosome"/>
</dbReference>